<evidence type="ECO:0000313" key="3">
    <source>
        <dbReference type="Proteomes" id="UP000320095"/>
    </source>
</evidence>
<sequence length="62" mass="6938">MAAEPRGSLKYAADRRRDNGLTLDGFAVLRFTNEEILDDPLEVLAVIESLLSKKRHDEGNLP</sequence>
<dbReference type="AlphaFoldDB" id="A0A502E9K7"/>
<name>A0A502E9K7_9MYCO</name>
<keyword evidence="3" id="KW-1185">Reference proteome</keyword>
<feature type="domain" description="DUF559" evidence="1">
    <location>
        <begin position="11"/>
        <end position="50"/>
    </location>
</feature>
<reference evidence="2 3" key="1">
    <citation type="journal article" date="2019" name="Environ. Microbiol.">
        <title>Species interactions and distinct microbial communities in high Arctic permafrost affected cryosols are associated with the CH4 and CO2 gas fluxes.</title>
        <authorList>
            <person name="Altshuler I."/>
            <person name="Hamel J."/>
            <person name="Turney S."/>
            <person name="Magnuson E."/>
            <person name="Levesque R."/>
            <person name="Greer C."/>
            <person name="Whyte L.G."/>
        </authorList>
    </citation>
    <scope>NUCLEOTIDE SEQUENCE [LARGE SCALE GENOMIC DNA]</scope>
    <source>
        <strain evidence="2 3">S5.20</strain>
    </source>
</reference>
<accession>A0A502E9K7</accession>
<dbReference type="EMBL" id="RCZG01000005">
    <property type="protein sequence ID" value="TPG33689.1"/>
    <property type="molecule type" value="Genomic_DNA"/>
</dbReference>
<protein>
    <submittedName>
        <fullName evidence="2">DUF559 domain-containing protein</fullName>
    </submittedName>
</protein>
<dbReference type="Pfam" id="PF04480">
    <property type="entry name" value="DUF559"/>
    <property type="match status" value="1"/>
</dbReference>
<gene>
    <name evidence="2" type="ORF">EAH80_15685</name>
</gene>
<evidence type="ECO:0000313" key="2">
    <source>
        <dbReference type="EMBL" id="TPG33689.1"/>
    </source>
</evidence>
<dbReference type="Proteomes" id="UP000320095">
    <property type="component" value="Unassembled WGS sequence"/>
</dbReference>
<dbReference type="InterPro" id="IPR007569">
    <property type="entry name" value="DUF559"/>
</dbReference>
<proteinExistence type="predicted"/>
<organism evidence="2 3">
    <name type="scientific">Mycolicibacterium hodleri</name>
    <dbReference type="NCBI Taxonomy" id="49897"/>
    <lineage>
        <taxon>Bacteria</taxon>
        <taxon>Bacillati</taxon>
        <taxon>Actinomycetota</taxon>
        <taxon>Actinomycetes</taxon>
        <taxon>Mycobacteriales</taxon>
        <taxon>Mycobacteriaceae</taxon>
        <taxon>Mycolicibacterium</taxon>
    </lineage>
</organism>
<comment type="caution">
    <text evidence="2">The sequence shown here is derived from an EMBL/GenBank/DDBJ whole genome shotgun (WGS) entry which is preliminary data.</text>
</comment>
<evidence type="ECO:0000259" key="1">
    <source>
        <dbReference type="Pfam" id="PF04480"/>
    </source>
</evidence>
<dbReference type="OrthoDB" id="570572at2"/>